<keyword evidence="2" id="KW-1185">Reference proteome</keyword>
<organism evidence="1 2">
    <name type="scientific">Sagittula stellata (strain ATCC 700073 / DSM 11524 / E-37)</name>
    <dbReference type="NCBI Taxonomy" id="388399"/>
    <lineage>
        <taxon>Bacteria</taxon>
        <taxon>Pseudomonadati</taxon>
        <taxon>Pseudomonadota</taxon>
        <taxon>Alphaproteobacteria</taxon>
        <taxon>Rhodobacterales</taxon>
        <taxon>Roseobacteraceae</taxon>
        <taxon>Sagittula</taxon>
    </lineage>
</organism>
<dbReference type="EMBL" id="AAYA01000003">
    <property type="protein sequence ID" value="EBA09452.1"/>
    <property type="molecule type" value="Genomic_DNA"/>
</dbReference>
<proteinExistence type="predicted"/>
<dbReference type="Proteomes" id="UP000005713">
    <property type="component" value="Unassembled WGS sequence"/>
</dbReference>
<comment type="caution">
    <text evidence="1">The sequence shown here is derived from an EMBL/GenBank/DDBJ whole genome shotgun (WGS) entry which is preliminary data.</text>
</comment>
<name>A3K0Y7_SAGS3</name>
<sequence length="36" mass="4044">MTKMKGARVLPFILAKNTCLRVGLQLCLRDGRRGAR</sequence>
<evidence type="ECO:0000313" key="1">
    <source>
        <dbReference type="EMBL" id="EBA09452.1"/>
    </source>
</evidence>
<accession>A3K0Y7</accession>
<protein>
    <submittedName>
        <fullName evidence="1">Uncharacterized protein</fullName>
    </submittedName>
</protein>
<gene>
    <name evidence="1" type="ORF">SSE37_24459</name>
</gene>
<evidence type="ECO:0000313" key="2">
    <source>
        <dbReference type="Proteomes" id="UP000005713"/>
    </source>
</evidence>
<dbReference type="AlphaFoldDB" id="A3K0Y7"/>
<reference evidence="1 2" key="1">
    <citation type="submission" date="2006-06" db="EMBL/GenBank/DDBJ databases">
        <authorList>
            <person name="Moran M.A."/>
            <person name="Ferriera S."/>
            <person name="Johnson J."/>
            <person name="Kravitz S."/>
            <person name="Beeson K."/>
            <person name="Sutton G."/>
            <person name="Rogers Y.-H."/>
            <person name="Friedman R."/>
            <person name="Frazier M."/>
            <person name="Venter J.C."/>
        </authorList>
    </citation>
    <scope>NUCLEOTIDE SEQUENCE [LARGE SCALE GENOMIC DNA]</scope>
    <source>
        <strain evidence="1 2">E-37</strain>
    </source>
</reference>